<dbReference type="Pfam" id="PF07993">
    <property type="entry name" value="NAD_binding_4"/>
    <property type="match status" value="1"/>
</dbReference>
<feature type="domain" description="Thioester reductase (TE)" evidence="3">
    <location>
        <begin position="64"/>
        <end position="299"/>
    </location>
</feature>
<dbReference type="EMBL" id="LUEZ02000041">
    <property type="protein sequence ID" value="RDB25024.1"/>
    <property type="molecule type" value="Genomic_DNA"/>
</dbReference>
<name>A0A369JZZ5_HYPMA</name>
<dbReference type="PANTHER" id="PTHR43439:SF2">
    <property type="entry name" value="ENZYME, PUTATIVE (JCVI)-RELATED"/>
    <property type="match status" value="1"/>
</dbReference>
<evidence type="ECO:0000313" key="5">
    <source>
        <dbReference type="Proteomes" id="UP000076154"/>
    </source>
</evidence>
<comment type="caution">
    <text evidence="4">The sequence shown here is derived from an EMBL/GenBank/DDBJ whole genome shotgun (WGS) entry which is preliminary data.</text>
</comment>
<dbReference type="Gene3D" id="3.40.50.720">
    <property type="entry name" value="NAD(P)-binding Rossmann-like Domain"/>
    <property type="match status" value="1"/>
</dbReference>
<dbReference type="InterPro" id="IPR036291">
    <property type="entry name" value="NAD(P)-bd_dom_sf"/>
</dbReference>
<dbReference type="AlphaFoldDB" id="A0A369JZZ5"/>
<evidence type="ECO:0000256" key="1">
    <source>
        <dbReference type="ARBA" id="ARBA00022450"/>
    </source>
</evidence>
<evidence type="ECO:0000313" key="4">
    <source>
        <dbReference type="EMBL" id="RDB25024.1"/>
    </source>
</evidence>
<keyword evidence="1" id="KW-0596">Phosphopantetheine</keyword>
<evidence type="ECO:0000259" key="3">
    <source>
        <dbReference type="Pfam" id="PF07993"/>
    </source>
</evidence>
<dbReference type="OrthoDB" id="429813at2759"/>
<protein>
    <submittedName>
        <fullName evidence="4">Non-reducing polyketide synthase azaA</fullName>
    </submittedName>
</protein>
<dbReference type="InterPro" id="IPR013120">
    <property type="entry name" value="FAR_NAD-bd"/>
</dbReference>
<accession>A0A369JZZ5</accession>
<proteinExistence type="predicted"/>
<dbReference type="PANTHER" id="PTHR43439">
    <property type="entry name" value="PHENYLACETATE-COENZYME A LIGASE"/>
    <property type="match status" value="1"/>
</dbReference>
<keyword evidence="5" id="KW-1185">Reference proteome</keyword>
<dbReference type="InterPro" id="IPR051414">
    <property type="entry name" value="Adenylate-forming_Reductase"/>
</dbReference>
<keyword evidence="2" id="KW-0597">Phosphoprotein</keyword>
<dbReference type="STRING" id="39966.A0A369JZZ5"/>
<dbReference type="Proteomes" id="UP000076154">
    <property type="component" value="Unassembled WGS sequence"/>
</dbReference>
<evidence type="ECO:0000256" key="2">
    <source>
        <dbReference type="ARBA" id="ARBA00022553"/>
    </source>
</evidence>
<dbReference type="InParanoid" id="A0A369JZZ5"/>
<reference evidence="4" key="1">
    <citation type="submission" date="2018-04" db="EMBL/GenBank/DDBJ databases">
        <title>Whole genome sequencing of Hypsizygus marmoreus.</title>
        <authorList>
            <person name="Choi I.-G."/>
            <person name="Min B."/>
            <person name="Kim J.-G."/>
            <person name="Kim S."/>
            <person name="Oh Y.-L."/>
            <person name="Kong W.-S."/>
            <person name="Park H."/>
            <person name="Jeong J."/>
            <person name="Song E.-S."/>
        </authorList>
    </citation>
    <scope>NUCLEOTIDE SEQUENCE [LARGE SCALE GENOMIC DNA]</scope>
    <source>
        <strain evidence="4">51987-8</strain>
    </source>
</reference>
<gene>
    <name evidence="4" type="primary">azaA_0</name>
    <name evidence="4" type="ORF">Hypma_007547</name>
</gene>
<sequence>MPETPSIAPGSPQCERKLTAAVQIDIKQRTDLMDEYIAKYSSGLSKVPSRPSAKTPEDTVTVLLTGSTGHLGTDILAILLADVKVHKVYTLNRRSSEGPTSERHHGKFKSKQLDTKLLKSRKLMSLDGDTSLANLGLDTSSYEELRDSVTVIIHNAWPMNLSRSLSFFEPNLRGLRNLIDMALSSPRALNIRFLFSSTYYAAQSWNSNNGLVPEDLLTDPCIGVGTGYGESKYVAEQILSRSGLESSSLRFCQLCGRSTDGGWPSFQWLPIMVKTSFEMGAFPVIAGLISWIPLDTAAKCTVDIVLSDSLLPLALNLSHPRPSKWDILEKAVPMPKVSFSEWVSMLESRAAQASSDELQRTPVFKLLGAIFLQLALDSNAMFAAGRQDVDELPGRLLSNEKAQAVSQTLRELQRLSPREGRRWVEYWKTVGFIAPGLDIQSRL</sequence>
<organism evidence="4 5">
    <name type="scientific">Hypsizygus marmoreus</name>
    <name type="common">White beech mushroom</name>
    <name type="synonym">Agaricus marmoreus</name>
    <dbReference type="NCBI Taxonomy" id="39966"/>
    <lineage>
        <taxon>Eukaryota</taxon>
        <taxon>Fungi</taxon>
        <taxon>Dikarya</taxon>
        <taxon>Basidiomycota</taxon>
        <taxon>Agaricomycotina</taxon>
        <taxon>Agaricomycetes</taxon>
        <taxon>Agaricomycetidae</taxon>
        <taxon>Agaricales</taxon>
        <taxon>Tricholomatineae</taxon>
        <taxon>Lyophyllaceae</taxon>
        <taxon>Hypsizygus</taxon>
    </lineage>
</organism>
<dbReference type="SUPFAM" id="SSF51735">
    <property type="entry name" value="NAD(P)-binding Rossmann-fold domains"/>
    <property type="match status" value="1"/>
</dbReference>